<gene>
    <name evidence="2" type="ORF">GCM10023143_22780</name>
</gene>
<proteinExistence type="predicted"/>
<keyword evidence="1" id="KW-0732">Signal</keyword>
<reference evidence="3" key="1">
    <citation type="journal article" date="2019" name="Int. J. Syst. Evol. Microbiol.">
        <title>The Global Catalogue of Microorganisms (GCM) 10K type strain sequencing project: providing services to taxonomists for standard genome sequencing and annotation.</title>
        <authorList>
            <consortium name="The Broad Institute Genomics Platform"/>
            <consortium name="The Broad Institute Genome Sequencing Center for Infectious Disease"/>
            <person name="Wu L."/>
            <person name="Ma J."/>
        </authorList>
    </citation>
    <scope>NUCLEOTIDE SEQUENCE [LARGE SCALE GENOMIC DNA]</scope>
    <source>
        <strain evidence="3">JCM 17664</strain>
    </source>
</reference>
<name>A0ABP8FX73_9BACT</name>
<dbReference type="EMBL" id="BAABFN010000005">
    <property type="protein sequence ID" value="GAA4312865.1"/>
    <property type="molecule type" value="Genomic_DNA"/>
</dbReference>
<evidence type="ECO:0000313" key="3">
    <source>
        <dbReference type="Proteomes" id="UP001501207"/>
    </source>
</evidence>
<feature type="chain" id="PRO_5047005365" evidence="1">
    <location>
        <begin position="20"/>
        <end position="393"/>
    </location>
</feature>
<sequence>MKAVLITVLFLAGVFNACAQHARYIIISMNDGTNADEIKRVASLFPPSGAGKPAVGIGTIISYLATPPEETIRRLTRFLDLAAQYNLPVVVELDGINYWQARPDLWNWWDKTRPGYDPDNKKNVEWTGWTPDSAVKLGWRNWGSQHRVGPMPNLMSPDYLNACYTEIKRIIPVILRWRHALPAGKRNLLVSVQIGVECSIGVNNWYYPDGNTLLDKPEKEDPVYGLDPDILPGRGVQPIGYAAVSTLGIAKSGTLKEEQVTKAVYKYVLGLSRLVSGLGIPRDRLFVHAGGWKKGESVYFTALNQYACPAWSFYTFAKDPATDTTAMEAVARSDAPYWAAAEWLLMGAKKQTEWQEGLRNSLDINRLRYVQVRNWRAIKNNQQAIAAIQDIIR</sequence>
<organism evidence="2 3">
    <name type="scientific">Compostibacter hankyongensis</name>
    <dbReference type="NCBI Taxonomy" id="1007089"/>
    <lineage>
        <taxon>Bacteria</taxon>
        <taxon>Pseudomonadati</taxon>
        <taxon>Bacteroidota</taxon>
        <taxon>Chitinophagia</taxon>
        <taxon>Chitinophagales</taxon>
        <taxon>Chitinophagaceae</taxon>
        <taxon>Compostibacter</taxon>
    </lineage>
</organism>
<keyword evidence="3" id="KW-1185">Reference proteome</keyword>
<evidence type="ECO:0000256" key="1">
    <source>
        <dbReference type="SAM" id="SignalP"/>
    </source>
</evidence>
<evidence type="ECO:0000313" key="2">
    <source>
        <dbReference type="EMBL" id="GAA4312865.1"/>
    </source>
</evidence>
<protein>
    <submittedName>
        <fullName evidence="2">Uncharacterized protein</fullName>
    </submittedName>
</protein>
<accession>A0ABP8FX73</accession>
<dbReference type="Proteomes" id="UP001501207">
    <property type="component" value="Unassembled WGS sequence"/>
</dbReference>
<comment type="caution">
    <text evidence="2">The sequence shown here is derived from an EMBL/GenBank/DDBJ whole genome shotgun (WGS) entry which is preliminary data.</text>
</comment>
<dbReference type="RefSeq" id="WP_344979361.1">
    <property type="nucleotide sequence ID" value="NZ_BAABFN010000005.1"/>
</dbReference>
<feature type="signal peptide" evidence="1">
    <location>
        <begin position="1"/>
        <end position="19"/>
    </location>
</feature>